<dbReference type="GO" id="GO:0016887">
    <property type="term" value="F:ATP hydrolysis activity"/>
    <property type="evidence" value="ECO:0007669"/>
    <property type="project" value="TreeGrafter"/>
</dbReference>
<dbReference type="GO" id="GO:0005874">
    <property type="term" value="C:microtubule"/>
    <property type="evidence" value="ECO:0007669"/>
    <property type="project" value="UniProtKB-KW"/>
</dbReference>
<keyword evidence="6" id="KW-0963">Cytoplasm</keyword>
<comment type="similarity">
    <text evidence="7">Belongs to the TRAFAC class myosin-kinesin ATPase superfamily. Kinesin family.</text>
</comment>
<name>A0A915HKQ0_ROMCU</name>
<dbReference type="AlphaFoldDB" id="A0A915HKQ0"/>
<evidence type="ECO:0000256" key="6">
    <source>
        <dbReference type="ARBA" id="ARBA00023212"/>
    </source>
</evidence>
<dbReference type="WBParaSite" id="nRc.2.0.1.t02045-RA">
    <property type="protein sequence ID" value="nRc.2.0.1.t02045-RA"/>
    <property type="gene ID" value="nRc.2.0.1.g02045"/>
</dbReference>
<accession>A0A915HKQ0</accession>
<dbReference type="GO" id="GO:0005524">
    <property type="term" value="F:ATP binding"/>
    <property type="evidence" value="ECO:0007669"/>
    <property type="project" value="UniProtKB-KW"/>
</dbReference>
<evidence type="ECO:0000256" key="5">
    <source>
        <dbReference type="ARBA" id="ARBA00023175"/>
    </source>
</evidence>
<dbReference type="SUPFAM" id="SSF52540">
    <property type="entry name" value="P-loop containing nucleoside triphosphate hydrolases"/>
    <property type="match status" value="1"/>
</dbReference>
<dbReference type="Pfam" id="PF00225">
    <property type="entry name" value="Kinesin"/>
    <property type="match status" value="1"/>
</dbReference>
<dbReference type="PANTHER" id="PTHR24115:SF1008">
    <property type="entry name" value="KINESIN-LIKE PROTEIN SUBITO"/>
    <property type="match status" value="1"/>
</dbReference>
<reference evidence="10" key="1">
    <citation type="submission" date="2022-11" db="UniProtKB">
        <authorList>
            <consortium name="WormBaseParasite"/>
        </authorList>
    </citation>
    <scope>IDENTIFICATION</scope>
</reference>
<keyword evidence="5" id="KW-0505">Motor protein</keyword>
<organism evidence="9 10">
    <name type="scientific">Romanomermis culicivorax</name>
    <name type="common">Nematode worm</name>
    <dbReference type="NCBI Taxonomy" id="13658"/>
    <lineage>
        <taxon>Eukaryota</taxon>
        <taxon>Metazoa</taxon>
        <taxon>Ecdysozoa</taxon>
        <taxon>Nematoda</taxon>
        <taxon>Enoplea</taxon>
        <taxon>Dorylaimia</taxon>
        <taxon>Mermithida</taxon>
        <taxon>Mermithoidea</taxon>
        <taxon>Mermithidae</taxon>
        <taxon>Romanomermis</taxon>
    </lineage>
</organism>
<dbReference type="GO" id="GO:0005871">
    <property type="term" value="C:kinesin complex"/>
    <property type="evidence" value="ECO:0007669"/>
    <property type="project" value="TreeGrafter"/>
</dbReference>
<evidence type="ECO:0000256" key="4">
    <source>
        <dbReference type="ARBA" id="ARBA00022840"/>
    </source>
</evidence>
<dbReference type="InterPro" id="IPR001752">
    <property type="entry name" value="Kinesin_motor_dom"/>
</dbReference>
<evidence type="ECO:0000256" key="7">
    <source>
        <dbReference type="PROSITE-ProRule" id="PRU00283"/>
    </source>
</evidence>
<dbReference type="GO" id="GO:0003777">
    <property type="term" value="F:microtubule motor activity"/>
    <property type="evidence" value="ECO:0007669"/>
    <property type="project" value="InterPro"/>
</dbReference>
<dbReference type="InterPro" id="IPR027640">
    <property type="entry name" value="Kinesin-like_fam"/>
</dbReference>
<dbReference type="PANTHER" id="PTHR24115">
    <property type="entry name" value="KINESIN-RELATED"/>
    <property type="match status" value="1"/>
</dbReference>
<dbReference type="Proteomes" id="UP000887565">
    <property type="component" value="Unplaced"/>
</dbReference>
<comment type="subcellular location">
    <subcellularLocation>
        <location evidence="1">Cytoplasm</location>
        <location evidence="1">Cytoskeleton</location>
    </subcellularLocation>
</comment>
<keyword evidence="3" id="KW-0547">Nucleotide-binding</keyword>
<dbReference type="Gene3D" id="1.20.58.1980">
    <property type="match status" value="1"/>
</dbReference>
<evidence type="ECO:0000256" key="2">
    <source>
        <dbReference type="ARBA" id="ARBA00022701"/>
    </source>
</evidence>
<evidence type="ECO:0000313" key="9">
    <source>
        <dbReference type="Proteomes" id="UP000887565"/>
    </source>
</evidence>
<keyword evidence="9" id="KW-1185">Reference proteome</keyword>
<proteinExistence type="inferred from homology"/>
<evidence type="ECO:0000259" key="8">
    <source>
        <dbReference type="PROSITE" id="PS50067"/>
    </source>
</evidence>
<feature type="domain" description="Kinesin motor" evidence="8">
    <location>
        <begin position="1"/>
        <end position="92"/>
    </location>
</feature>
<sequence>MKFLGLTEICVSNSDEALKLFAFGQTTKLNYNSSRRDKAQVIPFRDSKLTRLCQNFLVGQGKACMIVNISPCASSFDETLRVLQFRAIAKQVTQPNKHKYVSGQCFLLSIQIVPFVGDLCFANNSDNPTTSAHLDKKYLVSQLEEKNKEYEEKCKECMDIDKMLTEAGQIHQKNRAEINEMKVAIERLS</sequence>
<dbReference type="GO" id="GO:0005634">
    <property type="term" value="C:nucleus"/>
    <property type="evidence" value="ECO:0007669"/>
    <property type="project" value="TreeGrafter"/>
</dbReference>
<dbReference type="GO" id="GO:0008017">
    <property type="term" value="F:microtubule binding"/>
    <property type="evidence" value="ECO:0007669"/>
    <property type="project" value="InterPro"/>
</dbReference>
<evidence type="ECO:0000313" key="10">
    <source>
        <dbReference type="WBParaSite" id="nRc.2.0.1.t02045-RA"/>
    </source>
</evidence>
<dbReference type="GO" id="GO:0007018">
    <property type="term" value="P:microtubule-based movement"/>
    <property type="evidence" value="ECO:0007669"/>
    <property type="project" value="InterPro"/>
</dbReference>
<comment type="caution">
    <text evidence="7">Lacks conserved residue(s) required for the propagation of feature annotation.</text>
</comment>
<keyword evidence="6" id="KW-0206">Cytoskeleton</keyword>
<protein>
    <submittedName>
        <fullName evidence="10">Kinesin motor domain-containing protein</fullName>
    </submittedName>
</protein>
<keyword evidence="2" id="KW-0493">Microtubule</keyword>
<evidence type="ECO:0000256" key="1">
    <source>
        <dbReference type="ARBA" id="ARBA00004245"/>
    </source>
</evidence>
<keyword evidence="4" id="KW-0067">ATP-binding</keyword>
<dbReference type="InterPro" id="IPR027417">
    <property type="entry name" value="P-loop_NTPase"/>
</dbReference>
<dbReference type="PROSITE" id="PS50067">
    <property type="entry name" value="KINESIN_MOTOR_2"/>
    <property type="match status" value="1"/>
</dbReference>
<evidence type="ECO:0000256" key="3">
    <source>
        <dbReference type="ARBA" id="ARBA00022741"/>
    </source>
</evidence>